<gene>
    <name evidence="2" type="ORF">PHJA_002461300</name>
</gene>
<reference evidence="2" key="1">
    <citation type="submission" date="2020-07" db="EMBL/GenBank/DDBJ databases">
        <title>Ethylene signaling mediates host invasion by parasitic plants.</title>
        <authorList>
            <person name="Yoshida S."/>
        </authorList>
    </citation>
    <scope>NUCLEOTIDE SEQUENCE</scope>
    <source>
        <strain evidence="2">Okayama</strain>
    </source>
</reference>
<evidence type="ECO:0000313" key="3">
    <source>
        <dbReference type="Proteomes" id="UP000653305"/>
    </source>
</evidence>
<keyword evidence="3" id="KW-1185">Reference proteome</keyword>
<organism evidence="2 3">
    <name type="scientific">Phtheirospermum japonicum</name>
    <dbReference type="NCBI Taxonomy" id="374723"/>
    <lineage>
        <taxon>Eukaryota</taxon>
        <taxon>Viridiplantae</taxon>
        <taxon>Streptophyta</taxon>
        <taxon>Embryophyta</taxon>
        <taxon>Tracheophyta</taxon>
        <taxon>Spermatophyta</taxon>
        <taxon>Magnoliopsida</taxon>
        <taxon>eudicotyledons</taxon>
        <taxon>Gunneridae</taxon>
        <taxon>Pentapetalae</taxon>
        <taxon>asterids</taxon>
        <taxon>lamiids</taxon>
        <taxon>Lamiales</taxon>
        <taxon>Orobanchaceae</taxon>
        <taxon>Orobanchaceae incertae sedis</taxon>
        <taxon>Phtheirospermum</taxon>
    </lineage>
</organism>
<dbReference type="AlphaFoldDB" id="A0A830D3X3"/>
<evidence type="ECO:0000313" key="2">
    <source>
        <dbReference type="EMBL" id="GFQ03175.1"/>
    </source>
</evidence>
<feature type="region of interest" description="Disordered" evidence="1">
    <location>
        <begin position="1"/>
        <end position="21"/>
    </location>
</feature>
<dbReference type="Proteomes" id="UP000653305">
    <property type="component" value="Unassembled WGS sequence"/>
</dbReference>
<evidence type="ECO:0008006" key="4">
    <source>
        <dbReference type="Google" id="ProtNLM"/>
    </source>
</evidence>
<sequence length="122" mass="13970">MRMLPPPPASQRLGERDSSFSAESTQEVLLENVGLILEAFDYLRLPFAFRQGRVGKLSIKIPWKKLGWILGDGDSGTRMPLKEENMLAKRPNLLQQNLQSYRGEYVVSILKSKFMAWLVEFV</sequence>
<dbReference type="OrthoDB" id="1305776at2759"/>
<name>A0A830D3X3_9LAMI</name>
<comment type="caution">
    <text evidence="2">The sequence shown here is derived from an EMBL/GenBank/DDBJ whole genome shotgun (WGS) entry which is preliminary data.</text>
</comment>
<dbReference type="EMBL" id="BMAC01000806">
    <property type="protein sequence ID" value="GFQ03175.1"/>
    <property type="molecule type" value="Genomic_DNA"/>
</dbReference>
<accession>A0A830D3X3</accession>
<proteinExistence type="predicted"/>
<evidence type="ECO:0000256" key="1">
    <source>
        <dbReference type="SAM" id="MobiDB-lite"/>
    </source>
</evidence>
<protein>
    <recommendedName>
        <fullName evidence="4">Chorein N-terminal domain-containing protein</fullName>
    </recommendedName>
</protein>